<proteinExistence type="predicted"/>
<feature type="compositionally biased region" description="Basic residues" evidence="1">
    <location>
        <begin position="1"/>
        <end position="12"/>
    </location>
</feature>
<dbReference type="EMBL" id="AMCI01002748">
    <property type="protein sequence ID" value="EJX01963.1"/>
    <property type="molecule type" value="Genomic_DNA"/>
</dbReference>
<organism evidence="2">
    <name type="scientific">gut metagenome</name>
    <dbReference type="NCBI Taxonomy" id="749906"/>
    <lineage>
        <taxon>unclassified sequences</taxon>
        <taxon>metagenomes</taxon>
        <taxon>organismal metagenomes</taxon>
    </lineage>
</organism>
<dbReference type="AlphaFoldDB" id="J9GIZ1"/>
<evidence type="ECO:0000313" key="2">
    <source>
        <dbReference type="EMBL" id="EJX01963.1"/>
    </source>
</evidence>
<name>J9GIZ1_9ZZZZ</name>
<accession>J9GIZ1</accession>
<gene>
    <name evidence="2" type="ORF">EVA_09933</name>
</gene>
<comment type="caution">
    <text evidence="2">The sequence shown here is derived from an EMBL/GenBank/DDBJ whole genome shotgun (WGS) entry which is preliminary data.</text>
</comment>
<reference evidence="2" key="1">
    <citation type="journal article" date="2012" name="PLoS ONE">
        <title>Gene sets for utilization of primary and secondary nutrition supplies in the distal gut of endangered iberian lynx.</title>
        <authorList>
            <person name="Alcaide M."/>
            <person name="Messina E."/>
            <person name="Richter M."/>
            <person name="Bargiela R."/>
            <person name="Peplies J."/>
            <person name="Huws S.A."/>
            <person name="Newbold C.J."/>
            <person name="Golyshin P.N."/>
            <person name="Simon M.A."/>
            <person name="Lopez G."/>
            <person name="Yakimov M.M."/>
            <person name="Ferrer M."/>
        </authorList>
    </citation>
    <scope>NUCLEOTIDE SEQUENCE</scope>
</reference>
<evidence type="ECO:0000256" key="1">
    <source>
        <dbReference type="SAM" id="MobiDB-lite"/>
    </source>
</evidence>
<protein>
    <submittedName>
        <fullName evidence="2">Uncharacterized protein</fullName>
    </submittedName>
</protein>
<sequence>MKIRRHLKRKTRFYPGATVSTRLPPAGTDKAKTR</sequence>
<feature type="region of interest" description="Disordered" evidence="1">
    <location>
        <begin position="1"/>
        <end position="34"/>
    </location>
</feature>